<proteinExistence type="predicted"/>
<evidence type="ECO:0000313" key="1">
    <source>
        <dbReference type="EMBL" id="TFL05264.1"/>
    </source>
</evidence>
<organism evidence="1 2">
    <name type="scientific">Pterulicium gracile</name>
    <dbReference type="NCBI Taxonomy" id="1884261"/>
    <lineage>
        <taxon>Eukaryota</taxon>
        <taxon>Fungi</taxon>
        <taxon>Dikarya</taxon>
        <taxon>Basidiomycota</taxon>
        <taxon>Agaricomycotina</taxon>
        <taxon>Agaricomycetes</taxon>
        <taxon>Agaricomycetidae</taxon>
        <taxon>Agaricales</taxon>
        <taxon>Pleurotineae</taxon>
        <taxon>Pterulaceae</taxon>
        <taxon>Pterulicium</taxon>
    </lineage>
</organism>
<keyword evidence="2" id="KW-1185">Reference proteome</keyword>
<reference evidence="1 2" key="1">
    <citation type="journal article" date="2019" name="Nat. Ecol. Evol.">
        <title>Megaphylogeny resolves global patterns of mushroom evolution.</title>
        <authorList>
            <person name="Varga T."/>
            <person name="Krizsan K."/>
            <person name="Foldi C."/>
            <person name="Dima B."/>
            <person name="Sanchez-Garcia M."/>
            <person name="Sanchez-Ramirez S."/>
            <person name="Szollosi G.J."/>
            <person name="Szarkandi J.G."/>
            <person name="Papp V."/>
            <person name="Albert L."/>
            <person name="Andreopoulos W."/>
            <person name="Angelini C."/>
            <person name="Antonin V."/>
            <person name="Barry K.W."/>
            <person name="Bougher N.L."/>
            <person name="Buchanan P."/>
            <person name="Buyck B."/>
            <person name="Bense V."/>
            <person name="Catcheside P."/>
            <person name="Chovatia M."/>
            <person name="Cooper J."/>
            <person name="Damon W."/>
            <person name="Desjardin D."/>
            <person name="Finy P."/>
            <person name="Geml J."/>
            <person name="Haridas S."/>
            <person name="Hughes K."/>
            <person name="Justo A."/>
            <person name="Karasinski D."/>
            <person name="Kautmanova I."/>
            <person name="Kiss B."/>
            <person name="Kocsube S."/>
            <person name="Kotiranta H."/>
            <person name="LaButti K.M."/>
            <person name="Lechner B.E."/>
            <person name="Liimatainen K."/>
            <person name="Lipzen A."/>
            <person name="Lukacs Z."/>
            <person name="Mihaltcheva S."/>
            <person name="Morgado L.N."/>
            <person name="Niskanen T."/>
            <person name="Noordeloos M.E."/>
            <person name="Ohm R.A."/>
            <person name="Ortiz-Santana B."/>
            <person name="Ovrebo C."/>
            <person name="Racz N."/>
            <person name="Riley R."/>
            <person name="Savchenko A."/>
            <person name="Shiryaev A."/>
            <person name="Soop K."/>
            <person name="Spirin V."/>
            <person name="Szebenyi C."/>
            <person name="Tomsovsky M."/>
            <person name="Tulloss R.E."/>
            <person name="Uehling J."/>
            <person name="Grigoriev I.V."/>
            <person name="Vagvolgyi C."/>
            <person name="Papp T."/>
            <person name="Martin F.M."/>
            <person name="Miettinen O."/>
            <person name="Hibbett D.S."/>
            <person name="Nagy L.G."/>
        </authorList>
    </citation>
    <scope>NUCLEOTIDE SEQUENCE [LARGE SCALE GENOMIC DNA]</scope>
    <source>
        <strain evidence="1 2">CBS 309.79</strain>
    </source>
</reference>
<dbReference type="Proteomes" id="UP000305067">
    <property type="component" value="Unassembled WGS sequence"/>
</dbReference>
<accession>A0A5C3R386</accession>
<protein>
    <submittedName>
        <fullName evidence="1">Uncharacterized protein</fullName>
    </submittedName>
</protein>
<name>A0A5C3R386_9AGAR</name>
<evidence type="ECO:0000313" key="2">
    <source>
        <dbReference type="Proteomes" id="UP000305067"/>
    </source>
</evidence>
<gene>
    <name evidence="1" type="ORF">BDV98DRAFT_561734</name>
</gene>
<sequence length="103" mass="11768">MLPGKYMPLERLTSLTLSDVTISAYDGELLKSALKERYKHGHRLKRLIMQRCRGIEEYEAERLGKYAGVEWAGLTPWPDPDSDASGDSDDEYWDVLEWFTAAG</sequence>
<dbReference type="EMBL" id="ML178817">
    <property type="protein sequence ID" value="TFL05264.1"/>
    <property type="molecule type" value="Genomic_DNA"/>
</dbReference>
<dbReference type="AlphaFoldDB" id="A0A5C3R386"/>